<evidence type="ECO:0000313" key="2">
    <source>
        <dbReference type="EMBL" id="OCB86337.1"/>
    </source>
</evidence>
<gene>
    <name evidence="2" type="ORF">A7U60_g6652</name>
</gene>
<accession>A0A9Q5HUP1</accession>
<proteinExistence type="predicted"/>
<name>A0A9Q5HUP1_SANBA</name>
<evidence type="ECO:0000313" key="3">
    <source>
        <dbReference type="Proteomes" id="UP000757232"/>
    </source>
</evidence>
<protein>
    <submittedName>
        <fullName evidence="2">Uncharacterized protein</fullName>
    </submittedName>
</protein>
<organism evidence="2 3">
    <name type="scientific">Sanghuangporus baumii</name>
    <name type="common">Phellinus baumii</name>
    <dbReference type="NCBI Taxonomy" id="108892"/>
    <lineage>
        <taxon>Eukaryota</taxon>
        <taxon>Fungi</taxon>
        <taxon>Dikarya</taxon>
        <taxon>Basidiomycota</taxon>
        <taxon>Agaricomycotina</taxon>
        <taxon>Agaricomycetes</taxon>
        <taxon>Hymenochaetales</taxon>
        <taxon>Hymenochaetaceae</taxon>
        <taxon>Sanghuangporus</taxon>
    </lineage>
</organism>
<feature type="region of interest" description="Disordered" evidence="1">
    <location>
        <begin position="37"/>
        <end position="69"/>
    </location>
</feature>
<sequence>MTIVGPPSSSSPPILPYPFLGYGPRTGTFTRGFEMSTSKEFTDGKLREAGLPKTKPPLPPRPSEPDRAVRRNEQTLTAGSAAADSVSVFGSKQSDVGDSDGIAFVDGTYILTLEHDDNHISVDRKVASMSPRGPT</sequence>
<feature type="compositionally biased region" description="Basic and acidic residues" evidence="1">
    <location>
        <begin position="40"/>
        <end position="50"/>
    </location>
</feature>
<reference evidence="2" key="1">
    <citation type="submission" date="2016-06" db="EMBL/GenBank/DDBJ databases">
        <title>Draft Genome sequence of the fungus Inonotus baumii.</title>
        <authorList>
            <person name="Zhu H."/>
            <person name="Lin W."/>
        </authorList>
    </citation>
    <scope>NUCLEOTIDE SEQUENCE</scope>
    <source>
        <strain evidence="2">821</strain>
    </source>
</reference>
<comment type="caution">
    <text evidence="2">The sequence shown here is derived from an EMBL/GenBank/DDBJ whole genome shotgun (WGS) entry which is preliminary data.</text>
</comment>
<evidence type="ECO:0000256" key="1">
    <source>
        <dbReference type="SAM" id="MobiDB-lite"/>
    </source>
</evidence>
<dbReference type="Proteomes" id="UP000757232">
    <property type="component" value="Unassembled WGS sequence"/>
</dbReference>
<dbReference type="AlphaFoldDB" id="A0A9Q5HUP1"/>
<keyword evidence="3" id="KW-1185">Reference proteome</keyword>
<dbReference type="EMBL" id="LNZH02000203">
    <property type="protein sequence ID" value="OCB86337.1"/>
    <property type="molecule type" value="Genomic_DNA"/>
</dbReference>